<evidence type="ECO:0000313" key="7">
    <source>
        <dbReference type="Proteomes" id="UP000612808"/>
    </source>
</evidence>
<feature type="compositionally biased region" description="Pro residues" evidence="3">
    <location>
        <begin position="105"/>
        <end position="123"/>
    </location>
</feature>
<accession>A0A8J3JAS6</accession>
<keyword evidence="4" id="KW-1133">Transmembrane helix</keyword>
<feature type="compositionally biased region" description="Low complexity" evidence="3">
    <location>
        <begin position="75"/>
        <end position="104"/>
    </location>
</feature>
<evidence type="ECO:0000256" key="2">
    <source>
        <dbReference type="ARBA" id="ARBA00023163"/>
    </source>
</evidence>
<proteinExistence type="predicted"/>
<dbReference type="EMBL" id="BOMB01000036">
    <property type="protein sequence ID" value="GID15010.1"/>
    <property type="molecule type" value="Genomic_DNA"/>
</dbReference>
<evidence type="ECO:0000256" key="1">
    <source>
        <dbReference type="ARBA" id="ARBA00023015"/>
    </source>
</evidence>
<keyword evidence="7" id="KW-1185">Reference proteome</keyword>
<dbReference type="Pfam" id="PF13490">
    <property type="entry name" value="zf-HC2"/>
    <property type="match status" value="1"/>
</dbReference>
<dbReference type="Gene3D" id="1.10.10.1320">
    <property type="entry name" value="Anti-sigma factor, zinc-finger domain"/>
    <property type="match status" value="1"/>
</dbReference>
<feature type="transmembrane region" description="Helical" evidence="4">
    <location>
        <begin position="223"/>
        <end position="244"/>
    </location>
</feature>
<feature type="transmembrane region" description="Helical" evidence="4">
    <location>
        <begin position="189"/>
        <end position="211"/>
    </location>
</feature>
<keyword evidence="4" id="KW-0812">Transmembrane</keyword>
<evidence type="ECO:0000256" key="3">
    <source>
        <dbReference type="SAM" id="MobiDB-lite"/>
    </source>
</evidence>
<feature type="domain" description="Putative zinc-finger" evidence="5">
    <location>
        <begin position="9"/>
        <end position="40"/>
    </location>
</feature>
<sequence length="321" mass="32520">MDSTDEPHVRLSLGLYLLGAVDAAERATIERHLATCDACRAESDELAATVAAVALIPDDDRRSIVAEFGIPGPAPSRSQPPSTPQSPESEVAPAPKVPAAQAPAPDRPVPTVTPPVPPGPVPGNPVALDDQAAPGTSTEVAPESAGAGAGDVVPGSRRRRTALPFVRPGSGPRPVRPGRSRPRRRTRGLVGIGSLVVVVLASAGIFVGLAVDGGRPDPPRRTAISLAATAATTTGATLSAVAVAHGDGITVRASVSGLRSDTHYQLYVVAASGATHVVATWAGSSRPREITGEAPLAVSDLVFFTVARADGTPVVSAAVPR</sequence>
<keyword evidence="1" id="KW-0805">Transcription regulation</keyword>
<organism evidence="6 7">
    <name type="scientific">Actinocatenispora rupis</name>
    <dbReference type="NCBI Taxonomy" id="519421"/>
    <lineage>
        <taxon>Bacteria</taxon>
        <taxon>Bacillati</taxon>
        <taxon>Actinomycetota</taxon>
        <taxon>Actinomycetes</taxon>
        <taxon>Micromonosporales</taxon>
        <taxon>Micromonosporaceae</taxon>
        <taxon>Actinocatenispora</taxon>
    </lineage>
</organism>
<dbReference type="InterPro" id="IPR041916">
    <property type="entry name" value="Anti_sigma_zinc_sf"/>
</dbReference>
<reference evidence="6" key="1">
    <citation type="submission" date="2021-01" db="EMBL/GenBank/DDBJ databases">
        <title>Whole genome shotgun sequence of Actinocatenispora rupis NBRC 107355.</title>
        <authorList>
            <person name="Komaki H."/>
            <person name="Tamura T."/>
        </authorList>
    </citation>
    <scope>NUCLEOTIDE SEQUENCE</scope>
    <source>
        <strain evidence="6">NBRC 107355</strain>
    </source>
</reference>
<gene>
    <name evidence="6" type="ORF">Aru02nite_58990</name>
</gene>
<name>A0A8J3JAS6_9ACTN</name>
<keyword evidence="2" id="KW-0804">Transcription</keyword>
<dbReference type="Proteomes" id="UP000612808">
    <property type="component" value="Unassembled WGS sequence"/>
</dbReference>
<evidence type="ECO:0000313" key="6">
    <source>
        <dbReference type="EMBL" id="GID15010.1"/>
    </source>
</evidence>
<evidence type="ECO:0000259" key="5">
    <source>
        <dbReference type="Pfam" id="PF13490"/>
    </source>
</evidence>
<evidence type="ECO:0000256" key="4">
    <source>
        <dbReference type="SAM" id="Phobius"/>
    </source>
</evidence>
<comment type="caution">
    <text evidence="6">The sequence shown here is derived from an EMBL/GenBank/DDBJ whole genome shotgun (WGS) entry which is preliminary data.</text>
</comment>
<feature type="compositionally biased region" description="Basic residues" evidence="3">
    <location>
        <begin position="176"/>
        <end position="185"/>
    </location>
</feature>
<dbReference type="InterPro" id="IPR027383">
    <property type="entry name" value="Znf_put"/>
</dbReference>
<feature type="region of interest" description="Disordered" evidence="3">
    <location>
        <begin position="66"/>
        <end position="185"/>
    </location>
</feature>
<keyword evidence="4" id="KW-0472">Membrane</keyword>
<dbReference type="AlphaFoldDB" id="A0A8J3JAS6"/>
<protein>
    <recommendedName>
        <fullName evidence="5">Putative zinc-finger domain-containing protein</fullName>
    </recommendedName>
</protein>